<protein>
    <recommendedName>
        <fullName evidence="3">Chorismate mutase</fullName>
    </recommendedName>
</protein>
<comment type="caution">
    <text evidence="1">The sequence shown here is derived from an EMBL/GenBank/DDBJ whole genome shotgun (WGS) entry which is preliminary data.</text>
</comment>
<evidence type="ECO:0000313" key="1">
    <source>
        <dbReference type="EMBL" id="GGI96336.1"/>
    </source>
</evidence>
<sequence length="71" mass="8224">MHRNIRREGDHLLEQQRGAFQLDQIKRTAQLLQTLNGPLQQAAIVALFKKLLQQILNLAHADKKFIPDQIK</sequence>
<reference evidence="2" key="1">
    <citation type="journal article" date="2019" name="Int. J. Syst. Evol. Microbiol.">
        <title>The Global Catalogue of Microorganisms (GCM) 10K type strain sequencing project: providing services to taxonomists for standard genome sequencing and annotation.</title>
        <authorList>
            <consortium name="The Broad Institute Genomics Platform"/>
            <consortium name="The Broad Institute Genome Sequencing Center for Infectious Disease"/>
            <person name="Wu L."/>
            <person name="Ma J."/>
        </authorList>
    </citation>
    <scope>NUCLEOTIDE SEQUENCE [LARGE SCALE GENOMIC DNA]</scope>
    <source>
        <strain evidence="2">JCM 11590</strain>
    </source>
</reference>
<keyword evidence="2" id="KW-1185">Reference proteome</keyword>
<evidence type="ECO:0000313" key="2">
    <source>
        <dbReference type="Proteomes" id="UP000633263"/>
    </source>
</evidence>
<proteinExistence type="predicted"/>
<evidence type="ECO:0008006" key="3">
    <source>
        <dbReference type="Google" id="ProtNLM"/>
    </source>
</evidence>
<organism evidence="1 2">
    <name type="scientific">Halopseudomonas pertucinogena</name>
    <dbReference type="NCBI Taxonomy" id="86175"/>
    <lineage>
        <taxon>Bacteria</taxon>
        <taxon>Pseudomonadati</taxon>
        <taxon>Pseudomonadota</taxon>
        <taxon>Gammaproteobacteria</taxon>
        <taxon>Pseudomonadales</taxon>
        <taxon>Pseudomonadaceae</taxon>
        <taxon>Halopseudomonas</taxon>
    </lineage>
</organism>
<accession>A0ABQ2CP60</accession>
<name>A0ABQ2CP60_9GAMM</name>
<dbReference type="EMBL" id="BMNN01000002">
    <property type="protein sequence ID" value="GGI96336.1"/>
    <property type="molecule type" value="Genomic_DNA"/>
</dbReference>
<dbReference type="Proteomes" id="UP000633263">
    <property type="component" value="Unassembled WGS sequence"/>
</dbReference>
<gene>
    <name evidence="1" type="ORF">GCM10009083_11060</name>
</gene>